<sequence>MKIKPFTFVLPFLGLCLAAALPATRPKPGKLVKAWETDTTLRTPESVLYDDQTGVLYVANIDGKADELDGAGFISKVSLDGKIENLRWTSGLNAPKGMGIYKKRLYVTDVYRLIAINTETGQAEKTWDAVVEKGAFLNDVTVAKDGTVYVSDSRNDKIYRLKDGKWEVWMEGEQLNKPNGVLAVGKNQLMIGSTKTGALRAVDINTKTIMTIADSMAVTDGIVPEGKANYFVSDWNGQVFHVGADGTKQRLLDTRTDKVNAADIEYVAKKKLLIVPTFYKNKLVAYRWE</sequence>
<dbReference type="Proteomes" id="UP000700732">
    <property type="component" value="Unassembled WGS sequence"/>
</dbReference>
<keyword evidence="1" id="KW-0732">Signal</keyword>
<dbReference type="Gene3D" id="2.120.10.30">
    <property type="entry name" value="TolB, C-terminal domain"/>
    <property type="match status" value="1"/>
</dbReference>
<accession>A0ABR6W2B8</accession>
<dbReference type="RefSeq" id="WP_186736531.1">
    <property type="nucleotide sequence ID" value="NZ_VFIA01000005.1"/>
</dbReference>
<evidence type="ECO:0000313" key="3">
    <source>
        <dbReference type="Proteomes" id="UP000700732"/>
    </source>
</evidence>
<protein>
    <submittedName>
        <fullName evidence="2">Sugar lactone lactonase YvrE</fullName>
    </submittedName>
</protein>
<reference evidence="2 3" key="1">
    <citation type="submission" date="2019-06" db="EMBL/GenBank/DDBJ databases">
        <title>Spirosoma utsteinense sp. nov. isolated from Antarctic ice-free soils.</title>
        <authorList>
            <person name="Tahon G."/>
        </authorList>
    </citation>
    <scope>NUCLEOTIDE SEQUENCE [LARGE SCALE GENOMIC DNA]</scope>
    <source>
        <strain evidence="2 3">LMG 31447</strain>
    </source>
</reference>
<gene>
    <name evidence="2" type="ORF">FH603_1206</name>
</gene>
<dbReference type="SUPFAM" id="SSF63829">
    <property type="entry name" value="Calcium-dependent phosphotriesterase"/>
    <property type="match status" value="1"/>
</dbReference>
<dbReference type="PANTHER" id="PTHR10426:SF88">
    <property type="entry name" value="ADIPOCYTE PLASMA MEMBRANE-ASSOCIATED PROTEIN HEMOMUCIN-RELATED"/>
    <property type="match status" value="1"/>
</dbReference>
<dbReference type="EMBL" id="VFIA01000005">
    <property type="protein sequence ID" value="MBC3790715.1"/>
    <property type="molecule type" value="Genomic_DNA"/>
</dbReference>
<feature type="signal peptide" evidence="1">
    <location>
        <begin position="1"/>
        <end position="20"/>
    </location>
</feature>
<keyword evidence="3" id="KW-1185">Reference proteome</keyword>
<dbReference type="PANTHER" id="PTHR10426">
    <property type="entry name" value="STRICTOSIDINE SYNTHASE-RELATED"/>
    <property type="match status" value="1"/>
</dbReference>
<proteinExistence type="predicted"/>
<dbReference type="InterPro" id="IPR011042">
    <property type="entry name" value="6-blade_b-propeller_TolB-like"/>
</dbReference>
<name>A0ABR6W2B8_9BACT</name>
<evidence type="ECO:0000313" key="2">
    <source>
        <dbReference type="EMBL" id="MBC3790715.1"/>
    </source>
</evidence>
<evidence type="ECO:0000256" key="1">
    <source>
        <dbReference type="SAM" id="SignalP"/>
    </source>
</evidence>
<organism evidence="2 3">
    <name type="scientific">Spirosoma utsteinense</name>
    <dbReference type="NCBI Taxonomy" id="2585773"/>
    <lineage>
        <taxon>Bacteria</taxon>
        <taxon>Pseudomonadati</taxon>
        <taxon>Bacteroidota</taxon>
        <taxon>Cytophagia</taxon>
        <taxon>Cytophagales</taxon>
        <taxon>Cytophagaceae</taxon>
        <taxon>Spirosoma</taxon>
    </lineage>
</organism>
<feature type="chain" id="PRO_5046973403" evidence="1">
    <location>
        <begin position="21"/>
        <end position="289"/>
    </location>
</feature>
<comment type="caution">
    <text evidence="2">The sequence shown here is derived from an EMBL/GenBank/DDBJ whole genome shotgun (WGS) entry which is preliminary data.</text>
</comment>